<feature type="domain" description="DH" evidence="2">
    <location>
        <begin position="253"/>
        <end position="433"/>
    </location>
</feature>
<feature type="compositionally biased region" description="Low complexity" evidence="1">
    <location>
        <begin position="43"/>
        <end position="71"/>
    </location>
</feature>
<feature type="compositionally biased region" description="Polar residues" evidence="1">
    <location>
        <begin position="756"/>
        <end position="782"/>
    </location>
</feature>
<dbReference type="InterPro" id="IPR000270">
    <property type="entry name" value="PB1_dom"/>
</dbReference>
<feature type="domain" description="PB1" evidence="3">
    <location>
        <begin position="903"/>
        <end position="1002"/>
    </location>
</feature>
<dbReference type="GO" id="GO:0005737">
    <property type="term" value="C:cytoplasm"/>
    <property type="evidence" value="ECO:0007669"/>
    <property type="project" value="TreeGrafter"/>
</dbReference>
<protein>
    <submittedName>
        <fullName evidence="4">Uncharacterized protein</fullName>
    </submittedName>
</protein>
<evidence type="ECO:0000259" key="3">
    <source>
        <dbReference type="PROSITE" id="PS51745"/>
    </source>
</evidence>
<dbReference type="FunFam" id="3.10.20.90:FF:000176">
    <property type="entry name" value="Rho guanyl nucleotide exchange factor"/>
    <property type="match status" value="1"/>
</dbReference>
<sequence>MDGGGVHVPVARAFNTHSPMSFGNSRLHSAGGPSLVHQQAHTSSSYSIQSHQSSRLSDATTLTQQTSASTLFHPPSAPTPEPSNVRPGQNVMNAVGEKEQSLFQICLILRQRLSGVPGFDAILEEEEQSADEDTDPVTLLWRTFRRGYPLMAIYNVLRPDKPLQPDVTNMNDVKKAKSMTFKFINACLNELGFKVENCFILLDLFGDDTTGFVRVTRMVTRLLDMGVERNVIEDTRRDSAEPYEGSTAGKRSQRQHIVDELVNTERTYVQHLEMLQDFQSQCQKTGVIPGDVIHQIFLNLNALLDFQRRFLIRVEQINAQPENEQNWGKLFVLYNDAFSIYEPYITNQKQCEATVMREFDKLKMAGGSATLQGIVANPSTLYSFLMKPFQRLSKYPLLLNELYKKGDLDEERKADLLIGKDCATAVLSRTNAAMEREDRFAIVDELSGRVEDWKGHKVEQFGELLLFGTFTVIKSDSGVSKDSEREYHVYFFESILLCCKDIDPNKAKNKMKGKPLVDKKGKPKLQLKGRIFMQNVTDVVSATKQGSHACQIFWKGDPGIENFTIRFLTEDLMQKWYQKLVEQKKLWHDLHSSQNSHRHTTTSQTEFISMQGQGQIENPYKQDEDDEEGDDLDLNAMLTNESYNKNHPTMSEFFSGSNQSQTSIRSRSATGESQNGGHGRMPPPRLPPGSIQNPALSLRTQHMSGTMSPSERFAGDSYFSPVEESPMSSRASNASGMYFPRQGHQSEGGFHHAPYRSSSREGMNQGYHPSSARQRPQYTSGPAPSMPGGFAPTAGRNRSISSPSINEAQRRAMENNRPPMPEGGIPAHLQQPPQIHRTQSNSPHMAGGIDDRMGAPSPSIRGYSNSPSIGGYPSRNATPTQYGSSTPSLGPSTPTMSHDSTPPSQLKVKVHATAAGQVLTLVVPSNIAYQSLKDRIDAKLQRSTNISLTDRGAGNHVKLKYLDEDDYVNIGSDEDVQTAFETWREQRGEGVNGLGEIELFCQ</sequence>
<dbReference type="Gene3D" id="3.10.20.90">
    <property type="entry name" value="Phosphatidylinositol 3-kinase Catalytic Subunit, Chain A, domain 1"/>
    <property type="match status" value="1"/>
</dbReference>
<dbReference type="InterPro" id="IPR000219">
    <property type="entry name" value="DH_dom"/>
</dbReference>
<dbReference type="PANTHER" id="PTHR47339:SF1">
    <property type="entry name" value="CELL DIVISION CONTROL PROTEIN 24"/>
    <property type="match status" value="1"/>
</dbReference>
<dbReference type="SUPFAM" id="SSF50729">
    <property type="entry name" value="PH domain-like"/>
    <property type="match status" value="1"/>
</dbReference>
<dbReference type="GO" id="GO:0005085">
    <property type="term" value="F:guanyl-nucleotide exchange factor activity"/>
    <property type="evidence" value="ECO:0007669"/>
    <property type="project" value="InterPro"/>
</dbReference>
<feature type="compositionally biased region" description="Polar residues" evidence="1">
    <location>
        <begin position="726"/>
        <end position="735"/>
    </location>
</feature>
<dbReference type="Pfam" id="PF00621">
    <property type="entry name" value="RhoGEF"/>
    <property type="match status" value="1"/>
</dbReference>
<dbReference type="CDD" id="cd13246">
    <property type="entry name" value="PH_Scd1"/>
    <property type="match status" value="1"/>
</dbReference>
<feature type="compositionally biased region" description="Low complexity" evidence="1">
    <location>
        <begin position="884"/>
        <end position="897"/>
    </location>
</feature>
<dbReference type="Pfam" id="PF06395">
    <property type="entry name" value="CDC24"/>
    <property type="match status" value="1"/>
</dbReference>
<gene>
    <name evidence="4" type="ORF">KVT40_005124</name>
</gene>
<dbReference type="AlphaFoldDB" id="A0A8K0L0J2"/>
<dbReference type="PANTHER" id="PTHR47339">
    <property type="entry name" value="CELL DIVISION CONTROL PROTEIN 24"/>
    <property type="match status" value="1"/>
</dbReference>
<dbReference type="PROSITE" id="PS50010">
    <property type="entry name" value="DH_2"/>
    <property type="match status" value="1"/>
</dbReference>
<feature type="region of interest" description="Disordered" evidence="1">
    <location>
        <begin position="16"/>
        <end position="89"/>
    </location>
</feature>
<dbReference type="Proteomes" id="UP000809789">
    <property type="component" value="Unassembled WGS sequence"/>
</dbReference>
<reference evidence="4" key="1">
    <citation type="submission" date="2021-07" db="EMBL/GenBank/DDBJ databases">
        <title>Elsinoe batatas strain:CRI-CJ2 Genome sequencing and assembly.</title>
        <authorList>
            <person name="Huang L."/>
        </authorList>
    </citation>
    <scope>NUCLEOTIDE SEQUENCE</scope>
    <source>
        <strain evidence="4">CRI-CJ2</strain>
    </source>
</reference>
<evidence type="ECO:0000313" key="4">
    <source>
        <dbReference type="EMBL" id="KAG8627641.1"/>
    </source>
</evidence>
<dbReference type="Gene3D" id="2.30.29.30">
    <property type="entry name" value="Pleckstrin-homology domain (PH domain)/Phosphotyrosine-binding domain (PTB)"/>
    <property type="match status" value="1"/>
</dbReference>
<dbReference type="GO" id="GO:0005634">
    <property type="term" value="C:nucleus"/>
    <property type="evidence" value="ECO:0007669"/>
    <property type="project" value="TreeGrafter"/>
</dbReference>
<feature type="compositionally biased region" description="Polar residues" evidence="1">
    <location>
        <begin position="690"/>
        <end position="709"/>
    </location>
</feature>
<proteinExistence type="predicted"/>
<dbReference type="InterPro" id="IPR053026">
    <property type="entry name" value="CDC42_GEF"/>
</dbReference>
<dbReference type="GO" id="GO:0000935">
    <property type="term" value="C:division septum"/>
    <property type="evidence" value="ECO:0007669"/>
    <property type="project" value="TreeGrafter"/>
</dbReference>
<dbReference type="InterPro" id="IPR001849">
    <property type="entry name" value="PH_domain"/>
</dbReference>
<feature type="compositionally biased region" description="Polar residues" evidence="1">
    <location>
        <begin position="831"/>
        <end position="843"/>
    </location>
</feature>
<dbReference type="EMBL" id="JAESVG020000005">
    <property type="protein sequence ID" value="KAG8627641.1"/>
    <property type="molecule type" value="Genomic_DNA"/>
</dbReference>
<dbReference type="InterPro" id="IPR011993">
    <property type="entry name" value="PH-like_dom_sf"/>
</dbReference>
<feature type="compositionally biased region" description="Polar residues" evidence="1">
    <location>
        <begin position="796"/>
        <end position="807"/>
    </location>
</feature>
<dbReference type="Pfam" id="PF15411">
    <property type="entry name" value="PH_10"/>
    <property type="match status" value="1"/>
</dbReference>
<dbReference type="Gene3D" id="1.20.900.10">
    <property type="entry name" value="Dbl homology (DH) domain"/>
    <property type="match status" value="1"/>
</dbReference>
<evidence type="ECO:0000256" key="1">
    <source>
        <dbReference type="SAM" id="MobiDB-lite"/>
    </source>
</evidence>
<name>A0A8K0L0J2_9PEZI</name>
<dbReference type="SUPFAM" id="SSF54277">
    <property type="entry name" value="CAD &amp; PB1 domains"/>
    <property type="match status" value="1"/>
</dbReference>
<feature type="compositionally biased region" description="Polar residues" evidence="1">
    <location>
        <begin position="16"/>
        <end position="27"/>
    </location>
</feature>
<dbReference type="GO" id="GO:0043332">
    <property type="term" value="C:mating projection tip"/>
    <property type="evidence" value="ECO:0007669"/>
    <property type="project" value="TreeGrafter"/>
</dbReference>
<dbReference type="PROSITE" id="PS51745">
    <property type="entry name" value="PB1"/>
    <property type="match status" value="1"/>
</dbReference>
<dbReference type="SMART" id="SM00325">
    <property type="entry name" value="RhoGEF"/>
    <property type="match status" value="1"/>
</dbReference>
<dbReference type="InterPro" id="IPR053793">
    <property type="entry name" value="PB1-like"/>
</dbReference>
<dbReference type="GO" id="GO:0030010">
    <property type="term" value="P:establishment of cell polarity"/>
    <property type="evidence" value="ECO:0007669"/>
    <property type="project" value="TreeGrafter"/>
</dbReference>
<dbReference type="CDD" id="cd00160">
    <property type="entry name" value="RhoGEF"/>
    <property type="match status" value="1"/>
</dbReference>
<dbReference type="SMART" id="SM00233">
    <property type="entry name" value="PH"/>
    <property type="match status" value="1"/>
</dbReference>
<dbReference type="OrthoDB" id="1594986at2759"/>
<dbReference type="GO" id="GO:0031106">
    <property type="term" value="P:septin ring organization"/>
    <property type="evidence" value="ECO:0007669"/>
    <property type="project" value="TreeGrafter"/>
</dbReference>
<feature type="compositionally biased region" description="Polar residues" evidence="1">
    <location>
        <begin position="642"/>
        <end position="673"/>
    </location>
</feature>
<dbReference type="InterPro" id="IPR033511">
    <property type="entry name" value="Cdc24/Scd1_PH_dom"/>
</dbReference>
<dbReference type="InterPro" id="IPR035899">
    <property type="entry name" value="DBL_dom_sf"/>
</dbReference>
<evidence type="ECO:0000313" key="5">
    <source>
        <dbReference type="Proteomes" id="UP000809789"/>
    </source>
</evidence>
<comment type="caution">
    <text evidence="4">The sequence shown here is derived from an EMBL/GenBank/DDBJ whole genome shotgun (WGS) entry which is preliminary data.</text>
</comment>
<dbReference type="InterPro" id="IPR010481">
    <property type="entry name" value="Cdc24/Scd1_N"/>
</dbReference>
<evidence type="ECO:0000259" key="2">
    <source>
        <dbReference type="PROSITE" id="PS50010"/>
    </source>
</evidence>
<accession>A0A8K0L0J2</accession>
<dbReference type="CDD" id="cd05992">
    <property type="entry name" value="PB1"/>
    <property type="match status" value="1"/>
</dbReference>
<dbReference type="Pfam" id="PF00564">
    <property type="entry name" value="PB1"/>
    <property type="match status" value="1"/>
</dbReference>
<dbReference type="SUPFAM" id="SSF48065">
    <property type="entry name" value="DBL homology domain (DH-domain)"/>
    <property type="match status" value="1"/>
</dbReference>
<feature type="region of interest" description="Disordered" evidence="1">
    <location>
        <begin position="642"/>
        <end position="906"/>
    </location>
</feature>
<keyword evidence="5" id="KW-1185">Reference proteome</keyword>
<organism evidence="4 5">
    <name type="scientific">Elsinoe batatas</name>
    <dbReference type="NCBI Taxonomy" id="2601811"/>
    <lineage>
        <taxon>Eukaryota</taxon>
        <taxon>Fungi</taxon>
        <taxon>Dikarya</taxon>
        <taxon>Ascomycota</taxon>
        <taxon>Pezizomycotina</taxon>
        <taxon>Dothideomycetes</taxon>
        <taxon>Dothideomycetidae</taxon>
        <taxon>Myriangiales</taxon>
        <taxon>Elsinoaceae</taxon>
        <taxon>Elsinoe</taxon>
    </lineage>
</organism>